<keyword evidence="2" id="KW-1185">Reference proteome</keyword>
<dbReference type="RefSeq" id="WP_126620563.1">
    <property type="nucleotide sequence ID" value="NZ_CP034564.1"/>
</dbReference>
<reference evidence="1 2" key="1">
    <citation type="submission" date="2018-12" db="EMBL/GenBank/DDBJ databases">
        <title>Flammeovirga pectinis sp. nov., isolated from the gut of the Korean scallop, Patinopecten yessoensis.</title>
        <authorList>
            <person name="Bae J.-W."/>
            <person name="Jeong Y.-S."/>
            <person name="Kang W."/>
        </authorList>
    </citation>
    <scope>NUCLEOTIDE SEQUENCE [LARGE SCALE GENOMIC DNA]</scope>
    <source>
        <strain evidence="1 2">L12M1</strain>
        <plasmid evidence="1 2">unnamed1</plasmid>
    </source>
</reference>
<proteinExistence type="predicted"/>
<dbReference type="KEGG" id="fll:EI427_25760"/>
<dbReference type="OrthoDB" id="1440774at2"/>
<dbReference type="NCBIfam" id="TIGR01200">
    <property type="entry name" value="GLPGLI"/>
    <property type="match status" value="1"/>
</dbReference>
<evidence type="ECO:0000313" key="2">
    <source>
        <dbReference type="Proteomes" id="UP000267268"/>
    </source>
</evidence>
<name>A0A3S9PBS3_9BACT</name>
<dbReference type="EMBL" id="CP034564">
    <property type="protein sequence ID" value="AZQ65644.1"/>
    <property type="molecule type" value="Genomic_DNA"/>
</dbReference>
<keyword evidence="1" id="KW-0614">Plasmid</keyword>
<dbReference type="Proteomes" id="UP000267268">
    <property type="component" value="Plasmid unnamed1"/>
</dbReference>
<dbReference type="Pfam" id="PF09697">
    <property type="entry name" value="Porph_ging"/>
    <property type="match status" value="1"/>
</dbReference>
<organism evidence="1 2">
    <name type="scientific">Flammeovirga pectinis</name>
    <dbReference type="NCBI Taxonomy" id="2494373"/>
    <lineage>
        <taxon>Bacteria</taxon>
        <taxon>Pseudomonadati</taxon>
        <taxon>Bacteroidota</taxon>
        <taxon>Cytophagia</taxon>
        <taxon>Cytophagales</taxon>
        <taxon>Flammeovirgaceae</taxon>
        <taxon>Flammeovirga</taxon>
    </lineage>
</organism>
<dbReference type="AlphaFoldDB" id="A0A3S9PBS3"/>
<dbReference type="InterPro" id="IPR005901">
    <property type="entry name" value="GLPGLI"/>
</dbReference>
<gene>
    <name evidence="1" type="ORF">EI427_25760</name>
</gene>
<protein>
    <submittedName>
        <fullName evidence="1">GLPGLI family protein</fullName>
    </submittedName>
</protein>
<accession>A0A3S9PBS3</accession>
<sequence length="302" mass="35015">MISIRIAFLLLFPTISILAQEEGIIEKGHSKLVCTYIHTYQPFKNDTLSVNQKFILVMNDQFSKYMNFDSYLYDKALKEEFQEKKLGKNSSIAKIITFTNIDIPQPESNDFSVMKDLNTKDVTYIYNLGYITNCSFTENYNDLKWTITNNTKNINGFYCIQATTTYGFYEIEAWFTPEIPVSDGPYLFAGLPGLIISLNDQNNMHSFMIDEVASDSTIMLTDNISGRKFLAPIGIKQAQKNIKKKRKQLELGYDIEQNNPLYPQDKLPMLEDQSDKSIKKLKLKYTLYDHLLFRFISFENNL</sequence>
<evidence type="ECO:0000313" key="1">
    <source>
        <dbReference type="EMBL" id="AZQ65644.1"/>
    </source>
</evidence>
<geneLocation type="plasmid" evidence="1">
    <name>unnamed1</name>
</geneLocation>